<dbReference type="AlphaFoldDB" id="A0A1I2I3S4"/>
<dbReference type="Pfam" id="PF13508">
    <property type="entry name" value="Acetyltransf_7"/>
    <property type="match status" value="1"/>
</dbReference>
<accession>A0A1I2I3S4</accession>
<keyword evidence="4" id="KW-1185">Reference proteome</keyword>
<evidence type="ECO:0000313" key="4">
    <source>
        <dbReference type="Proteomes" id="UP000199645"/>
    </source>
</evidence>
<feature type="region of interest" description="Disordered" evidence="1">
    <location>
        <begin position="134"/>
        <end position="153"/>
    </location>
</feature>
<sequence>MKVQAAVSGDVDGFLALAASVEQWFGPMASDPGFLEAVHRNIGRGSAFVVRGREDRLLGGILTGGRAPTYRINWLVVDALARRGGVGQALVAHVVGRCQRPCSLDVVTFGEDHPAAQVSGARAFYERLGFLGGDAEPDGPEGGSRQRFRRTLV</sequence>
<evidence type="ECO:0000256" key="1">
    <source>
        <dbReference type="SAM" id="MobiDB-lite"/>
    </source>
</evidence>
<organism evidence="3 4">
    <name type="scientific">Actinoplanes philippinensis</name>
    <dbReference type="NCBI Taxonomy" id="35752"/>
    <lineage>
        <taxon>Bacteria</taxon>
        <taxon>Bacillati</taxon>
        <taxon>Actinomycetota</taxon>
        <taxon>Actinomycetes</taxon>
        <taxon>Micromonosporales</taxon>
        <taxon>Micromonosporaceae</taxon>
        <taxon>Actinoplanes</taxon>
    </lineage>
</organism>
<dbReference type="EMBL" id="FONV01000009">
    <property type="protein sequence ID" value="SFF36834.1"/>
    <property type="molecule type" value="Genomic_DNA"/>
</dbReference>
<dbReference type="InterPro" id="IPR016181">
    <property type="entry name" value="Acyl_CoA_acyltransferase"/>
</dbReference>
<gene>
    <name evidence="3" type="ORF">SAMN05421541_109264</name>
</gene>
<dbReference type="GO" id="GO:0016747">
    <property type="term" value="F:acyltransferase activity, transferring groups other than amino-acyl groups"/>
    <property type="evidence" value="ECO:0007669"/>
    <property type="project" value="InterPro"/>
</dbReference>
<evidence type="ECO:0000313" key="3">
    <source>
        <dbReference type="EMBL" id="SFF36834.1"/>
    </source>
</evidence>
<dbReference type="PROSITE" id="PS51186">
    <property type="entry name" value="GNAT"/>
    <property type="match status" value="1"/>
</dbReference>
<dbReference type="Gene3D" id="3.40.630.30">
    <property type="match status" value="1"/>
</dbReference>
<protein>
    <submittedName>
        <fullName evidence="3">Acetyltransferase (GNAT) domain-containing protein</fullName>
    </submittedName>
</protein>
<reference evidence="3 4" key="1">
    <citation type="submission" date="2016-10" db="EMBL/GenBank/DDBJ databases">
        <authorList>
            <person name="de Groot N.N."/>
        </authorList>
    </citation>
    <scope>NUCLEOTIDE SEQUENCE [LARGE SCALE GENOMIC DNA]</scope>
    <source>
        <strain evidence="3 4">DSM 43019</strain>
    </source>
</reference>
<dbReference type="SUPFAM" id="SSF55729">
    <property type="entry name" value="Acyl-CoA N-acyltransferases (Nat)"/>
    <property type="match status" value="1"/>
</dbReference>
<dbReference type="Proteomes" id="UP000199645">
    <property type="component" value="Unassembled WGS sequence"/>
</dbReference>
<dbReference type="RefSeq" id="WP_203779466.1">
    <property type="nucleotide sequence ID" value="NZ_BOMT01000053.1"/>
</dbReference>
<proteinExistence type="predicted"/>
<keyword evidence="3" id="KW-0808">Transferase</keyword>
<name>A0A1I2I3S4_9ACTN</name>
<feature type="domain" description="N-acetyltransferase" evidence="2">
    <location>
        <begin position="1"/>
        <end position="153"/>
    </location>
</feature>
<dbReference type="STRING" id="35752.SAMN05421541_109264"/>
<evidence type="ECO:0000259" key="2">
    <source>
        <dbReference type="PROSITE" id="PS51186"/>
    </source>
</evidence>
<dbReference type="InterPro" id="IPR000182">
    <property type="entry name" value="GNAT_dom"/>
</dbReference>